<reference evidence="1 2" key="1">
    <citation type="submission" date="2019-03" db="EMBL/GenBank/DDBJ databases">
        <title>Single cell metagenomics reveals metabolic interactions within the superorganism composed of flagellate Streblomastix strix and complex community of Bacteroidetes bacteria on its surface.</title>
        <authorList>
            <person name="Treitli S.C."/>
            <person name="Kolisko M."/>
            <person name="Husnik F."/>
            <person name="Keeling P."/>
            <person name="Hampl V."/>
        </authorList>
    </citation>
    <scope>NUCLEOTIDE SEQUENCE [LARGE SCALE GENOMIC DNA]</scope>
    <source>
        <strain evidence="1">ST1C</strain>
    </source>
</reference>
<accession>A0A5J4RFY6</accession>
<dbReference type="EMBL" id="SNRW01042551">
    <property type="protein sequence ID" value="KAA6331801.1"/>
    <property type="molecule type" value="Genomic_DNA"/>
</dbReference>
<proteinExistence type="predicted"/>
<organism evidence="1 2">
    <name type="scientific">Streblomastix strix</name>
    <dbReference type="NCBI Taxonomy" id="222440"/>
    <lineage>
        <taxon>Eukaryota</taxon>
        <taxon>Metamonada</taxon>
        <taxon>Preaxostyla</taxon>
        <taxon>Oxymonadida</taxon>
        <taxon>Streblomastigidae</taxon>
        <taxon>Streblomastix</taxon>
    </lineage>
</organism>
<dbReference type="Proteomes" id="UP000324800">
    <property type="component" value="Unassembled WGS sequence"/>
</dbReference>
<dbReference type="AlphaFoldDB" id="A0A5J4RFY6"/>
<evidence type="ECO:0000313" key="2">
    <source>
        <dbReference type="Proteomes" id="UP000324800"/>
    </source>
</evidence>
<name>A0A5J4RFY6_9EUKA</name>
<gene>
    <name evidence="1" type="ORF">EZS28_053348</name>
</gene>
<evidence type="ECO:0000313" key="1">
    <source>
        <dbReference type="EMBL" id="KAA6331801.1"/>
    </source>
</evidence>
<comment type="caution">
    <text evidence="1">The sequence shown here is derived from an EMBL/GenBank/DDBJ whole genome shotgun (WGS) entry which is preliminary data.</text>
</comment>
<protein>
    <submittedName>
        <fullName evidence="1">Uncharacterized protein</fullName>
    </submittedName>
</protein>
<sequence length="66" mass="7744">MQSHSCMAKKYKKKDLVRVMDVLIKNVSITVLDNVLWNSVEKLYRVNKDFVRLSDKPASEIDINEF</sequence>